<evidence type="ECO:0000313" key="3">
    <source>
        <dbReference type="EMBL" id="CCC93270.1"/>
    </source>
</evidence>
<dbReference type="PANTHER" id="PTHR31356">
    <property type="entry name" value="THYLAKOID LUMENAL 29 KDA PROTEIN, CHLOROPLASTIC-RELATED"/>
    <property type="match status" value="1"/>
</dbReference>
<feature type="region of interest" description="Disordered" evidence="2">
    <location>
        <begin position="31"/>
        <end position="53"/>
    </location>
</feature>
<proteinExistence type="predicted"/>
<evidence type="ECO:0000256" key="1">
    <source>
        <dbReference type="ARBA" id="ARBA00023002"/>
    </source>
</evidence>
<gene>
    <name evidence="3" type="ORF">TCIL3000_10_290</name>
</gene>
<organism evidence="3">
    <name type="scientific">Trypanosoma congolense (strain IL3000)</name>
    <dbReference type="NCBI Taxonomy" id="1068625"/>
    <lineage>
        <taxon>Eukaryota</taxon>
        <taxon>Discoba</taxon>
        <taxon>Euglenozoa</taxon>
        <taxon>Kinetoplastea</taxon>
        <taxon>Metakinetoplastina</taxon>
        <taxon>Trypanosomatida</taxon>
        <taxon>Trypanosomatidae</taxon>
        <taxon>Trypanosoma</taxon>
        <taxon>Nannomonas</taxon>
    </lineage>
</organism>
<dbReference type="GO" id="GO:0000302">
    <property type="term" value="P:response to reactive oxygen species"/>
    <property type="evidence" value="ECO:0007669"/>
    <property type="project" value="TreeGrafter"/>
</dbReference>
<dbReference type="GO" id="GO:0034599">
    <property type="term" value="P:cellular response to oxidative stress"/>
    <property type="evidence" value="ECO:0007669"/>
    <property type="project" value="InterPro"/>
</dbReference>
<dbReference type="InterPro" id="IPR010255">
    <property type="entry name" value="Haem_peroxidase_sf"/>
</dbReference>
<keyword evidence="1" id="KW-0560">Oxidoreductase</keyword>
<dbReference type="PANTHER" id="PTHR31356:SF15">
    <property type="entry name" value="PLANT HEME PEROXIDASE FAMILY PROFILE DOMAIN-CONTAINING PROTEIN"/>
    <property type="match status" value="1"/>
</dbReference>
<dbReference type="GO" id="GO:0042744">
    <property type="term" value="P:hydrogen peroxide catabolic process"/>
    <property type="evidence" value="ECO:0007669"/>
    <property type="project" value="TreeGrafter"/>
</dbReference>
<dbReference type="SUPFAM" id="SSF48113">
    <property type="entry name" value="Heme-dependent peroxidases"/>
    <property type="match status" value="1"/>
</dbReference>
<evidence type="ECO:0000256" key="2">
    <source>
        <dbReference type="SAM" id="MobiDB-lite"/>
    </source>
</evidence>
<accession>G0UV56</accession>
<dbReference type="EMBL" id="HE575323">
    <property type="protein sequence ID" value="CCC93270.1"/>
    <property type="molecule type" value="Genomic_DNA"/>
</dbReference>
<dbReference type="Gene3D" id="1.10.420.10">
    <property type="entry name" value="Peroxidase, domain 2"/>
    <property type="match status" value="1"/>
</dbReference>
<sequence length="371" mass="41371">MRAVWLRTRFLFPLQSARFYAAAKPVNAKSSFKASRDDSSGRNSEQQMQSANPYKSWEHMNHKWLILMCIGCLAGGSAAGHLTEVDETALKPPFQRSRVLADVAKTFEFRPDLAPTAIRVAFLLAARRAGLTADSFDESCAVARGLEDIAGVLQQLRSSYNISTEDAASLLAVGALKFLGAPCEQIETSWRWGRNDVNDAPPRKKLDGDGSLDGMPRMETLLNGVCDLTDAECVALMACHSVGEFHEHVSGLDGATHIGTRYKLDNAYYKFLFDNERRFFRIEVPRTEENKEITHLPKNFSCVYAVAGKRGKKKQCVINQRELNAILGNPGWRKLAEGYVTDSVAWSEAFQSAFTKMIDSNFRRLRPYSGV</sequence>
<name>G0UV56_TRYCI</name>
<dbReference type="Gene3D" id="1.10.520.10">
    <property type="match status" value="1"/>
</dbReference>
<protein>
    <submittedName>
        <fullName evidence="3">Uncharacterized protein</fullName>
    </submittedName>
</protein>
<dbReference type="InterPro" id="IPR044831">
    <property type="entry name" value="Ccp1-like"/>
</dbReference>
<dbReference type="GO" id="GO:0004601">
    <property type="term" value="F:peroxidase activity"/>
    <property type="evidence" value="ECO:0007669"/>
    <property type="project" value="InterPro"/>
</dbReference>
<dbReference type="AlphaFoldDB" id="G0UV56"/>
<dbReference type="VEuPathDB" id="TriTrypDB:TcIL3000_10_290"/>
<dbReference type="GO" id="GO:0020037">
    <property type="term" value="F:heme binding"/>
    <property type="evidence" value="ECO:0007669"/>
    <property type="project" value="InterPro"/>
</dbReference>
<reference evidence="3" key="1">
    <citation type="journal article" date="2012" name="Proc. Natl. Acad. Sci. U.S.A.">
        <title>Antigenic diversity is generated by distinct evolutionary mechanisms in African trypanosome species.</title>
        <authorList>
            <person name="Jackson A.P."/>
            <person name="Berry A."/>
            <person name="Aslett M."/>
            <person name="Allison H.C."/>
            <person name="Burton P."/>
            <person name="Vavrova-Anderson J."/>
            <person name="Brown R."/>
            <person name="Browne H."/>
            <person name="Corton N."/>
            <person name="Hauser H."/>
            <person name="Gamble J."/>
            <person name="Gilderthorp R."/>
            <person name="Marcello L."/>
            <person name="McQuillan J."/>
            <person name="Otto T.D."/>
            <person name="Quail M.A."/>
            <person name="Sanders M.J."/>
            <person name="van Tonder A."/>
            <person name="Ginger M.L."/>
            <person name="Field M.C."/>
            <person name="Barry J.D."/>
            <person name="Hertz-Fowler C."/>
            <person name="Berriman M."/>
        </authorList>
    </citation>
    <scope>NUCLEOTIDE SEQUENCE</scope>
    <source>
        <strain evidence="3">IL3000</strain>
    </source>
</reference>
<feature type="compositionally biased region" description="Polar residues" evidence="2">
    <location>
        <begin position="41"/>
        <end position="53"/>
    </location>
</feature>